<evidence type="ECO:0000256" key="1">
    <source>
        <dbReference type="SAM" id="SignalP"/>
    </source>
</evidence>
<keyword evidence="3" id="KW-1185">Reference proteome</keyword>
<dbReference type="Gene3D" id="3.40.50.1820">
    <property type="entry name" value="alpha/beta hydrolase"/>
    <property type="match status" value="1"/>
</dbReference>
<feature type="chain" id="PRO_5041336049" description="Autocrine proliferation repressor protein A" evidence="1">
    <location>
        <begin position="20"/>
        <end position="486"/>
    </location>
</feature>
<dbReference type="InterPro" id="IPR009199">
    <property type="entry name" value="PhoPQ-act_pathogen-rel_PqaA"/>
</dbReference>
<protein>
    <recommendedName>
        <fullName evidence="4">Autocrine proliferation repressor protein A</fullName>
    </recommendedName>
</protein>
<dbReference type="SUPFAM" id="SSF53474">
    <property type="entry name" value="alpha/beta-Hydrolases"/>
    <property type="match status" value="1"/>
</dbReference>
<keyword evidence="1" id="KW-0732">Signal</keyword>
<evidence type="ECO:0008006" key="4">
    <source>
        <dbReference type="Google" id="ProtNLM"/>
    </source>
</evidence>
<organism evidence="2 3">
    <name type="scientific">Podarcis lilfordi</name>
    <name type="common">Lilford's wall lizard</name>
    <dbReference type="NCBI Taxonomy" id="74358"/>
    <lineage>
        <taxon>Eukaryota</taxon>
        <taxon>Metazoa</taxon>
        <taxon>Chordata</taxon>
        <taxon>Craniata</taxon>
        <taxon>Vertebrata</taxon>
        <taxon>Euteleostomi</taxon>
        <taxon>Lepidosauria</taxon>
        <taxon>Squamata</taxon>
        <taxon>Bifurcata</taxon>
        <taxon>Unidentata</taxon>
        <taxon>Episquamata</taxon>
        <taxon>Laterata</taxon>
        <taxon>Lacertibaenia</taxon>
        <taxon>Lacertidae</taxon>
        <taxon>Podarcis</taxon>
    </lineage>
</organism>
<dbReference type="Proteomes" id="UP001178461">
    <property type="component" value="Chromosome 2"/>
</dbReference>
<dbReference type="PIRSF" id="PIRSF014728">
    <property type="entry name" value="PqaA"/>
    <property type="match status" value="1"/>
</dbReference>
<feature type="signal peptide" evidence="1">
    <location>
        <begin position="1"/>
        <end position="19"/>
    </location>
</feature>
<dbReference type="PANTHER" id="PTHR31497:SF0">
    <property type="entry name" value="AUTOCRINE PROLIFERATION REPRESSOR PROTEIN A"/>
    <property type="match status" value="1"/>
</dbReference>
<dbReference type="EMBL" id="OX395127">
    <property type="protein sequence ID" value="CAI5765841.1"/>
    <property type="molecule type" value="Genomic_DNA"/>
</dbReference>
<dbReference type="AlphaFoldDB" id="A0AA35JU87"/>
<proteinExistence type="predicted"/>
<accession>A0AA35JU87</accession>
<dbReference type="PANTHER" id="PTHR31497">
    <property type="entry name" value="AUTOCRINE PROLIFERATION REPRESSOR PROTEIN A"/>
    <property type="match status" value="1"/>
</dbReference>
<sequence>MYAAFSLLLLVACLPSGWAQTALDDYVKQYDSHYNYTVTKKEDRPDVSIYTLNMTSLKWLNESELSNPIWWHELIVVVSKERKMNNSCFLMLGIGRNDDLSSNRDLSVEDLVNIAKSSGSCAALLGQIGNQPITYKTIPLQMCKNSIENAALVCSWWKFMNDESEPPHVLIQFPMVKAAVRGMDTVADFLLKESGGMMNITKFTVAGLSKRGWATWLTAAVDKRVESFIPIIYDLLNIVKNWHHEYRSYCGWGVALYHFYVMNLTRQLDTPRFQELTSHVDPFEYKERYQNRTLLMILSTGDDFFLPDDSYYFFDELPGKKYIRFIPNTNHGITLLPWNRASILESCRAFYLSTMQNLTMPQISWNRSEANGKGIISLSTDQEPLKTRCFFANTWLTNKRDFRQLRLSLIIVNPALWIDCNVVKVGTGVYKAELSKPLLGWKGFFIEVTFKGPENDKHVFTSEVQITPDTFPCADCSGEGCYGTLV</sequence>
<dbReference type="InterPro" id="IPR029058">
    <property type="entry name" value="AB_hydrolase_fold"/>
</dbReference>
<evidence type="ECO:0000313" key="2">
    <source>
        <dbReference type="EMBL" id="CAI5765841.1"/>
    </source>
</evidence>
<name>A0AA35JU87_9SAUR</name>
<evidence type="ECO:0000313" key="3">
    <source>
        <dbReference type="Proteomes" id="UP001178461"/>
    </source>
</evidence>
<gene>
    <name evidence="2" type="ORF">PODLI_1B026175</name>
</gene>
<reference evidence="2" key="1">
    <citation type="submission" date="2022-12" db="EMBL/GenBank/DDBJ databases">
        <authorList>
            <person name="Alioto T."/>
            <person name="Alioto T."/>
            <person name="Gomez Garrido J."/>
        </authorList>
    </citation>
    <scope>NUCLEOTIDE SEQUENCE</scope>
</reference>
<dbReference type="Pfam" id="PF10142">
    <property type="entry name" value="PhoPQ_related"/>
    <property type="match status" value="1"/>
</dbReference>